<dbReference type="EMBL" id="JABJVM010000009">
    <property type="protein sequence ID" value="MBA3926656.1"/>
    <property type="molecule type" value="Genomic_DNA"/>
</dbReference>
<sequence>MDYLAINKLLIRDKTILQSIINSNDFQDNLLETIVIRKGDRIIQGRIQDIYIIEEGHIAKIITHNKNVEKNICQAFLGETDVIWSNQFISDNKISYEPLSRAVLKKIDANIFFNVLATHPFFTDVLIEVLNRNEELAELYARQFQYELQDRILMLFEQLGTQISPQKFILPKGLDAHYIAAYCGVSRVSVNRVLREFKEMKLFEKKDKGISEFRKYKMVGK</sequence>
<gene>
    <name evidence="6" type="ORF">HPK16_09925</name>
</gene>
<dbReference type="InterPro" id="IPR036390">
    <property type="entry name" value="WH_DNA-bd_sf"/>
</dbReference>
<protein>
    <submittedName>
        <fullName evidence="6">Crp/Fnr family transcriptional regulator</fullName>
    </submittedName>
</protein>
<dbReference type="Pfam" id="PF00325">
    <property type="entry name" value="Crp"/>
    <property type="match status" value="1"/>
</dbReference>
<keyword evidence="1" id="KW-0805">Transcription regulation</keyword>
<feature type="domain" description="HTH crp-type" evidence="5">
    <location>
        <begin position="179"/>
        <end position="202"/>
    </location>
</feature>
<keyword evidence="4" id="KW-0804">Transcription</keyword>
<dbReference type="SUPFAM" id="SSF46785">
    <property type="entry name" value="Winged helix' DNA-binding domain"/>
    <property type="match status" value="1"/>
</dbReference>
<evidence type="ECO:0000256" key="4">
    <source>
        <dbReference type="ARBA" id="ARBA00023163"/>
    </source>
</evidence>
<dbReference type="InterPro" id="IPR018490">
    <property type="entry name" value="cNMP-bd_dom_sf"/>
</dbReference>
<proteinExistence type="predicted"/>
<dbReference type="GO" id="GO:0003677">
    <property type="term" value="F:DNA binding"/>
    <property type="evidence" value="ECO:0007669"/>
    <property type="project" value="UniProtKB-KW"/>
</dbReference>
<dbReference type="GO" id="GO:0006355">
    <property type="term" value="P:regulation of DNA-templated transcription"/>
    <property type="evidence" value="ECO:0007669"/>
    <property type="project" value="InterPro"/>
</dbReference>
<keyword evidence="2" id="KW-0238">DNA-binding</keyword>
<reference evidence="6 7" key="1">
    <citation type="submission" date="2020-08" db="EMBL/GenBank/DDBJ databases">
        <title>Listeria ohnekaius sp. nov. and Listeria portnoyii sp. nov. isolated from non-agricultural and natural environments.</title>
        <authorList>
            <person name="Weller D."/>
            <person name="Belias A.M."/>
            <person name="Liao J."/>
            <person name="Guo S."/>
            <person name="Orsi R.H."/>
            <person name="Wiedmann M."/>
        </authorList>
    </citation>
    <scope>NUCLEOTIDE SEQUENCE [LARGE SCALE GENOMIC DNA]</scope>
    <source>
        <strain evidence="6 7">FSL W9-0585</strain>
    </source>
</reference>
<evidence type="ECO:0000256" key="1">
    <source>
        <dbReference type="ARBA" id="ARBA00023015"/>
    </source>
</evidence>
<evidence type="ECO:0000259" key="5">
    <source>
        <dbReference type="Pfam" id="PF00325"/>
    </source>
</evidence>
<name>A0A7W1YGG6_9LIST</name>
<evidence type="ECO:0000256" key="2">
    <source>
        <dbReference type="ARBA" id="ARBA00023125"/>
    </source>
</evidence>
<dbReference type="Gene3D" id="2.60.120.10">
    <property type="entry name" value="Jelly Rolls"/>
    <property type="match status" value="1"/>
</dbReference>
<dbReference type="SUPFAM" id="SSF51206">
    <property type="entry name" value="cAMP-binding domain-like"/>
    <property type="match status" value="1"/>
</dbReference>
<evidence type="ECO:0000256" key="3">
    <source>
        <dbReference type="ARBA" id="ARBA00023159"/>
    </source>
</evidence>
<evidence type="ECO:0000313" key="7">
    <source>
        <dbReference type="Proteomes" id="UP000548787"/>
    </source>
</evidence>
<dbReference type="RefSeq" id="WP_181676815.1">
    <property type="nucleotide sequence ID" value="NZ_JABJVM010000009.1"/>
</dbReference>
<dbReference type="InterPro" id="IPR012318">
    <property type="entry name" value="HTH_CRP"/>
</dbReference>
<accession>A0A7W1YGG6</accession>
<dbReference type="InterPro" id="IPR014710">
    <property type="entry name" value="RmlC-like_jellyroll"/>
</dbReference>
<keyword evidence="3" id="KW-0010">Activator</keyword>
<dbReference type="Proteomes" id="UP000548787">
    <property type="component" value="Unassembled WGS sequence"/>
</dbReference>
<keyword evidence="7" id="KW-1185">Reference proteome</keyword>
<comment type="caution">
    <text evidence="6">The sequence shown here is derived from an EMBL/GenBank/DDBJ whole genome shotgun (WGS) entry which is preliminary data.</text>
</comment>
<evidence type="ECO:0000313" key="6">
    <source>
        <dbReference type="EMBL" id="MBA3926656.1"/>
    </source>
</evidence>
<organism evidence="6 7">
    <name type="scientific">Listeria rustica</name>
    <dbReference type="NCBI Taxonomy" id="2713503"/>
    <lineage>
        <taxon>Bacteria</taxon>
        <taxon>Bacillati</taxon>
        <taxon>Bacillota</taxon>
        <taxon>Bacilli</taxon>
        <taxon>Bacillales</taxon>
        <taxon>Listeriaceae</taxon>
        <taxon>Listeria</taxon>
    </lineage>
</organism>
<dbReference type="AlphaFoldDB" id="A0A7W1YGG6"/>